<comment type="subcellular location">
    <subcellularLocation>
        <location evidence="1">Cell envelope</location>
    </subcellularLocation>
</comment>
<dbReference type="OrthoDB" id="676979at2759"/>
<dbReference type="InterPro" id="IPR051848">
    <property type="entry name" value="PGIP"/>
</dbReference>
<organism evidence="2 3">
    <name type="scientific">Tetracentron sinense</name>
    <name type="common">Spur-leaf</name>
    <dbReference type="NCBI Taxonomy" id="13715"/>
    <lineage>
        <taxon>Eukaryota</taxon>
        <taxon>Viridiplantae</taxon>
        <taxon>Streptophyta</taxon>
        <taxon>Embryophyta</taxon>
        <taxon>Tracheophyta</taxon>
        <taxon>Spermatophyta</taxon>
        <taxon>Magnoliopsida</taxon>
        <taxon>Trochodendrales</taxon>
        <taxon>Trochodendraceae</taxon>
        <taxon>Tetracentron</taxon>
    </lineage>
</organism>
<dbReference type="InterPro" id="IPR032675">
    <property type="entry name" value="LRR_dom_sf"/>
</dbReference>
<keyword evidence="3" id="KW-1185">Reference proteome</keyword>
<accession>A0A834Y9F1</accession>
<dbReference type="PANTHER" id="PTHR48059:SF30">
    <property type="entry name" value="OS06G0587000 PROTEIN"/>
    <property type="match status" value="1"/>
</dbReference>
<dbReference type="PANTHER" id="PTHR48059">
    <property type="entry name" value="POLYGALACTURONASE INHIBITOR 1"/>
    <property type="match status" value="1"/>
</dbReference>
<gene>
    <name evidence="2" type="ORF">HHK36_030310</name>
</gene>
<evidence type="ECO:0000256" key="1">
    <source>
        <dbReference type="ARBA" id="ARBA00004196"/>
    </source>
</evidence>
<dbReference type="Proteomes" id="UP000655225">
    <property type="component" value="Unassembled WGS sequence"/>
</dbReference>
<dbReference type="Pfam" id="PF00560">
    <property type="entry name" value="LRR_1"/>
    <property type="match status" value="5"/>
</dbReference>
<protein>
    <submittedName>
        <fullName evidence="2">Uncharacterized protein</fullName>
    </submittedName>
</protein>
<sequence length="392" mass="43272">MWPLSLSHSKLEHLQPQYEILDRIGSGSGSNSDVYRGDDLIVSLKWIHDYQSEIKIFKWLRGVDACHKNSIDPSSRSQAGEFVDFKRWCSQFGGFWSVVAFGMERFIQPYCSVGLPISKELCPLSNWHVKSCVPFEEFPACKSLETKSNQSGLNLDGEISPAIGDLKDLLSIDLKGNQLLGQIPDEIGDCSSLKSLFQHTDSRDLAQNKLSGEIPRLIYWNEVLQYLGLRGNNLVGALSPDMCQLTGLCDVSNNSPTGSIPQNIGNCTGFQVLDLSYNLLTREIPFNIGFLQVAALSLQGNQLSGKIPSVIGLMQALAVLELNDNHLCGHIPPELGKLTDLFDLHVANNNLEGPIPDNLSSCTNLNSLNVEGNKLNGSIPYAFERLENMTYL</sequence>
<dbReference type="AlphaFoldDB" id="A0A834Y9F1"/>
<proteinExistence type="predicted"/>
<name>A0A834Y9F1_TETSI</name>
<dbReference type="FunFam" id="3.80.10.10:FF:000186">
    <property type="entry name" value="LRR receptor-like serine/threonine-protein kinase ERECTA"/>
    <property type="match status" value="1"/>
</dbReference>
<evidence type="ECO:0000313" key="3">
    <source>
        <dbReference type="Proteomes" id="UP000655225"/>
    </source>
</evidence>
<evidence type="ECO:0000313" key="2">
    <source>
        <dbReference type="EMBL" id="KAF8376939.1"/>
    </source>
</evidence>
<dbReference type="SUPFAM" id="SSF52058">
    <property type="entry name" value="L domain-like"/>
    <property type="match status" value="1"/>
</dbReference>
<comment type="caution">
    <text evidence="2">The sequence shown here is derived from an EMBL/GenBank/DDBJ whole genome shotgun (WGS) entry which is preliminary data.</text>
</comment>
<dbReference type="EMBL" id="JABCRI010000024">
    <property type="protein sequence ID" value="KAF8376939.1"/>
    <property type="molecule type" value="Genomic_DNA"/>
</dbReference>
<dbReference type="FunFam" id="3.80.10.10:FF:000261">
    <property type="entry name" value="LRR receptor-like serine/threonine-protein kinase ERECTA"/>
    <property type="match status" value="1"/>
</dbReference>
<dbReference type="Gene3D" id="3.80.10.10">
    <property type="entry name" value="Ribonuclease Inhibitor"/>
    <property type="match status" value="3"/>
</dbReference>
<dbReference type="InterPro" id="IPR001611">
    <property type="entry name" value="Leu-rich_rpt"/>
</dbReference>
<reference evidence="2 3" key="1">
    <citation type="submission" date="2020-04" db="EMBL/GenBank/DDBJ databases">
        <title>Plant Genome Project.</title>
        <authorList>
            <person name="Zhang R.-G."/>
        </authorList>
    </citation>
    <scope>NUCLEOTIDE SEQUENCE [LARGE SCALE GENOMIC DNA]</scope>
    <source>
        <strain evidence="2">YNK0</strain>
        <tissue evidence="2">Leaf</tissue>
    </source>
</reference>